<accession>A0A1P8WR96</accession>
<name>A0A1P8WR96_9PLAN</name>
<gene>
    <name evidence="1" type="ORF">Fuma_06245</name>
</gene>
<dbReference type="Proteomes" id="UP000187735">
    <property type="component" value="Chromosome"/>
</dbReference>
<dbReference type="AlphaFoldDB" id="A0A1P8WR96"/>
<proteinExistence type="predicted"/>
<evidence type="ECO:0000313" key="2">
    <source>
        <dbReference type="Proteomes" id="UP000187735"/>
    </source>
</evidence>
<protein>
    <submittedName>
        <fullName evidence="1">Uncharacterized protein</fullName>
    </submittedName>
</protein>
<reference evidence="1 2" key="1">
    <citation type="journal article" date="2016" name="Front. Microbiol.">
        <title>Fuerstia marisgermanicae gen. nov., sp. nov., an Unusual Member of the Phylum Planctomycetes from the German Wadden Sea.</title>
        <authorList>
            <person name="Kohn T."/>
            <person name="Heuer A."/>
            <person name="Jogler M."/>
            <person name="Vollmers J."/>
            <person name="Boedeker C."/>
            <person name="Bunk B."/>
            <person name="Rast P."/>
            <person name="Borchert D."/>
            <person name="Glockner I."/>
            <person name="Freese H.M."/>
            <person name="Klenk H.P."/>
            <person name="Overmann J."/>
            <person name="Kaster A.K."/>
            <person name="Rohde M."/>
            <person name="Wiegand S."/>
            <person name="Jogler C."/>
        </authorList>
    </citation>
    <scope>NUCLEOTIDE SEQUENCE [LARGE SCALE GENOMIC DNA]</scope>
    <source>
        <strain evidence="1 2">NH11</strain>
    </source>
</reference>
<sequence>MPTLNPISRAIAELKNSLPRIPVTICRNSTYAFAVIACEECGGVSEIRLQQHKASVFADVELNENADFMEMPQLWRD</sequence>
<dbReference type="EMBL" id="CP017641">
    <property type="protein sequence ID" value="APZ96575.1"/>
    <property type="molecule type" value="Genomic_DNA"/>
</dbReference>
<dbReference type="KEGG" id="fmr:Fuma_06245"/>
<organism evidence="1 2">
    <name type="scientific">Fuerstiella marisgermanici</name>
    <dbReference type="NCBI Taxonomy" id="1891926"/>
    <lineage>
        <taxon>Bacteria</taxon>
        <taxon>Pseudomonadati</taxon>
        <taxon>Planctomycetota</taxon>
        <taxon>Planctomycetia</taxon>
        <taxon>Planctomycetales</taxon>
        <taxon>Planctomycetaceae</taxon>
        <taxon>Fuerstiella</taxon>
    </lineage>
</organism>
<dbReference type="RefSeq" id="WP_145944481.1">
    <property type="nucleotide sequence ID" value="NZ_CP017641.1"/>
</dbReference>
<evidence type="ECO:0000313" key="1">
    <source>
        <dbReference type="EMBL" id="APZ96575.1"/>
    </source>
</evidence>
<keyword evidence="2" id="KW-1185">Reference proteome</keyword>
<dbReference type="STRING" id="1891926.Fuma_06245"/>